<dbReference type="Gene3D" id="2.40.50.140">
    <property type="entry name" value="Nucleic acid-binding proteins"/>
    <property type="match status" value="1"/>
</dbReference>
<dbReference type="InterPro" id="IPR012340">
    <property type="entry name" value="NA-bd_OB-fold"/>
</dbReference>
<feature type="domain" description="Large ribosomal subunit protein uL2 C-terminal" evidence="8">
    <location>
        <begin position="124"/>
        <end position="253"/>
    </location>
</feature>
<dbReference type="SUPFAM" id="SSF50104">
    <property type="entry name" value="Translation proteins SH3-like domain"/>
    <property type="match status" value="1"/>
</dbReference>
<evidence type="ECO:0000259" key="9">
    <source>
        <dbReference type="SMART" id="SM01383"/>
    </source>
</evidence>
<evidence type="ECO:0000256" key="1">
    <source>
        <dbReference type="ARBA" id="ARBA00005636"/>
    </source>
</evidence>
<feature type="domain" description="Large ribosomal subunit protein uL2 RNA-binding" evidence="9">
    <location>
        <begin position="42"/>
        <end position="118"/>
    </location>
</feature>
<keyword evidence="5 6" id="KW-0687">Ribonucleoprotein</keyword>
<proteinExistence type="inferred from homology"/>
<accession>A0A6B9PRT5</accession>
<evidence type="ECO:0000256" key="3">
    <source>
        <dbReference type="ARBA" id="ARBA00022640"/>
    </source>
</evidence>
<evidence type="ECO:0000256" key="2">
    <source>
        <dbReference type="ARBA" id="ARBA00011838"/>
    </source>
</evidence>
<evidence type="ECO:0000256" key="5">
    <source>
        <dbReference type="ARBA" id="ARBA00023274"/>
    </source>
</evidence>
<dbReference type="EMBL" id="MN853876">
    <property type="protein sequence ID" value="QHD45150.1"/>
    <property type="molecule type" value="Genomic_DNA"/>
</dbReference>
<geneLocation type="chloroplast" evidence="10"/>
<dbReference type="Pfam" id="PF03947">
    <property type="entry name" value="Ribosomal_L2_C"/>
    <property type="match status" value="1"/>
</dbReference>
<sequence length="275" mass="31328">MLIRIRKPYTSSTRNQSYCNFKILTAKKPQKHLRTPFSRSNGKNNKGHITIRSRGGGHKRLYRQIDFKRKYYSLPTKIIAIEYDPNRSAYIALLQSFTGQKSYILKPHLNKIGDILITHSRAPLLSGNVLPLKNIPIGTQIHNIEIHPGKGAQLVRAAGTYAQIIAKEYKRVAIKLPSGEVRTLLNHCWATIGQLSNWQWNQIQFGKAGRTRWLNRRPHVRGSVMNAVDHPHGGGEGRCPIGKKQPMTPWGKPTLGKKTRKKSKYSNSFILKKRK</sequence>
<evidence type="ECO:0000313" key="10">
    <source>
        <dbReference type="EMBL" id="QHD45150.1"/>
    </source>
</evidence>
<dbReference type="FunFam" id="4.10.950.10:FF:000001">
    <property type="entry name" value="50S ribosomal protein L2"/>
    <property type="match status" value="1"/>
</dbReference>
<dbReference type="GO" id="GO:0016740">
    <property type="term" value="F:transferase activity"/>
    <property type="evidence" value="ECO:0007669"/>
    <property type="project" value="InterPro"/>
</dbReference>
<dbReference type="GO" id="GO:0005762">
    <property type="term" value="C:mitochondrial large ribosomal subunit"/>
    <property type="evidence" value="ECO:0007669"/>
    <property type="project" value="TreeGrafter"/>
</dbReference>
<dbReference type="GO" id="GO:0003735">
    <property type="term" value="F:structural constituent of ribosome"/>
    <property type="evidence" value="ECO:0007669"/>
    <property type="project" value="InterPro"/>
</dbReference>
<keyword evidence="4 6" id="KW-0689">Ribosomal protein</keyword>
<evidence type="ECO:0000256" key="6">
    <source>
        <dbReference type="HAMAP-Rule" id="MF_01320"/>
    </source>
</evidence>
<dbReference type="InterPro" id="IPR008991">
    <property type="entry name" value="Translation_prot_SH3-like_sf"/>
</dbReference>
<dbReference type="InterPro" id="IPR022669">
    <property type="entry name" value="Ribosomal_uL2_C"/>
</dbReference>
<comment type="subunit">
    <text evidence="2 6">Part of the 50S ribosomal subunit.</text>
</comment>
<evidence type="ECO:0000256" key="4">
    <source>
        <dbReference type="ARBA" id="ARBA00022980"/>
    </source>
</evidence>
<dbReference type="InterPro" id="IPR014722">
    <property type="entry name" value="Rib_uL2_dom2"/>
</dbReference>
<dbReference type="PANTHER" id="PTHR13691">
    <property type="entry name" value="RIBOSOMAL PROTEIN L2"/>
    <property type="match status" value="1"/>
</dbReference>
<dbReference type="InterPro" id="IPR022666">
    <property type="entry name" value="Ribosomal_uL2_RNA-bd_dom"/>
</dbReference>
<dbReference type="InterPro" id="IPR005880">
    <property type="entry name" value="Ribosomal_uL2_bac/org-type"/>
</dbReference>
<dbReference type="InterPro" id="IPR002171">
    <property type="entry name" value="Ribosomal_uL2"/>
</dbReference>
<dbReference type="Gene3D" id="2.30.30.30">
    <property type="match status" value="1"/>
</dbReference>
<evidence type="ECO:0000256" key="7">
    <source>
        <dbReference type="SAM" id="MobiDB-lite"/>
    </source>
</evidence>
<dbReference type="GO" id="GO:0019843">
    <property type="term" value="F:rRNA binding"/>
    <property type="evidence" value="ECO:0007669"/>
    <property type="project" value="UniProtKB-UniRule"/>
</dbReference>
<gene>
    <name evidence="6 10" type="primary">rpl2</name>
</gene>
<dbReference type="FunFam" id="2.30.30.30:FF:000001">
    <property type="entry name" value="50S ribosomal protein L2"/>
    <property type="match status" value="1"/>
</dbReference>
<keyword evidence="3 10" id="KW-0934">Plastid</keyword>
<dbReference type="GO" id="GO:0009507">
    <property type="term" value="C:chloroplast"/>
    <property type="evidence" value="ECO:0007669"/>
    <property type="project" value="UniProtKB-SubCell"/>
</dbReference>
<dbReference type="HAMAP" id="MF_01320_B">
    <property type="entry name" value="Ribosomal_uL2_B"/>
    <property type="match status" value="1"/>
</dbReference>
<dbReference type="InterPro" id="IPR014726">
    <property type="entry name" value="Ribosomal_uL2_dom3"/>
</dbReference>
<dbReference type="Gene3D" id="4.10.950.10">
    <property type="entry name" value="Ribosomal protein L2, domain 3"/>
    <property type="match status" value="1"/>
</dbReference>
<dbReference type="GO" id="GO:0032543">
    <property type="term" value="P:mitochondrial translation"/>
    <property type="evidence" value="ECO:0007669"/>
    <property type="project" value="TreeGrafter"/>
</dbReference>
<dbReference type="InterPro" id="IPR022671">
    <property type="entry name" value="Ribosomal_uL2_CS"/>
</dbReference>
<reference evidence="10" key="1">
    <citation type="submission" date="2019-12" db="EMBL/GenBank/DDBJ databases">
        <authorList>
            <person name="Han H."/>
        </authorList>
    </citation>
    <scope>NUCLEOTIDE SEQUENCE</scope>
</reference>
<dbReference type="Pfam" id="PF00181">
    <property type="entry name" value="Ribosomal_L2_N"/>
    <property type="match status" value="1"/>
</dbReference>
<evidence type="ECO:0000259" key="8">
    <source>
        <dbReference type="SMART" id="SM01382"/>
    </source>
</evidence>
<dbReference type="PANTHER" id="PTHR13691:SF5">
    <property type="entry name" value="LARGE RIBOSOMAL SUBUNIT PROTEIN UL2M"/>
    <property type="match status" value="1"/>
</dbReference>
<keyword evidence="10" id="KW-0150">Chloroplast</keyword>
<comment type="similarity">
    <text evidence="1 6">Belongs to the universal ribosomal protein uL2 family.</text>
</comment>
<dbReference type="PROSITE" id="PS00467">
    <property type="entry name" value="RIBOSOMAL_L2"/>
    <property type="match status" value="1"/>
</dbReference>
<dbReference type="SMART" id="SM01382">
    <property type="entry name" value="Ribosomal_L2_C"/>
    <property type="match status" value="1"/>
</dbReference>
<feature type="region of interest" description="Disordered" evidence="7">
    <location>
        <begin position="225"/>
        <end position="275"/>
    </location>
</feature>
<name>A0A6B9PRT5_CODFR</name>
<feature type="compositionally biased region" description="Basic residues" evidence="7">
    <location>
        <begin position="45"/>
        <end position="54"/>
    </location>
</feature>
<feature type="compositionally biased region" description="Basic residues" evidence="7">
    <location>
        <begin position="255"/>
        <end position="264"/>
    </location>
</feature>
<dbReference type="PIRSF" id="PIRSF002158">
    <property type="entry name" value="Ribosomal_L2"/>
    <property type="match status" value="1"/>
</dbReference>
<organism evidence="10">
    <name type="scientific">Codium fragile</name>
    <name type="common">Dead man's fingers</name>
    <name type="synonym">Green alga</name>
    <dbReference type="NCBI Taxonomy" id="3133"/>
    <lineage>
        <taxon>Eukaryota</taxon>
        <taxon>Viridiplantae</taxon>
        <taxon>Chlorophyta</taxon>
        <taxon>core chlorophytes</taxon>
        <taxon>Ulvophyceae</taxon>
        <taxon>TCBD clade</taxon>
        <taxon>Bryopsidales</taxon>
        <taxon>Bryopsidineae</taxon>
        <taxon>Codiaceae</taxon>
        <taxon>Codium</taxon>
    </lineage>
</organism>
<feature type="region of interest" description="Disordered" evidence="7">
    <location>
        <begin position="32"/>
        <end position="54"/>
    </location>
</feature>
<dbReference type="SUPFAM" id="SSF50249">
    <property type="entry name" value="Nucleic acid-binding proteins"/>
    <property type="match status" value="1"/>
</dbReference>
<comment type="subcellular location">
    <subcellularLocation>
        <location evidence="6">Plastid</location>
        <location evidence="6">Chloroplast</location>
    </subcellularLocation>
</comment>
<dbReference type="AlphaFoldDB" id="A0A6B9PRT5"/>
<dbReference type="SMART" id="SM01383">
    <property type="entry name" value="Ribosomal_L2"/>
    <property type="match status" value="1"/>
</dbReference>
<protein>
    <recommendedName>
        <fullName evidence="6">Large ribosomal subunit protein uL2c</fullName>
    </recommendedName>
</protein>
<dbReference type="NCBIfam" id="TIGR01171">
    <property type="entry name" value="rplB_bact"/>
    <property type="match status" value="1"/>
</dbReference>